<evidence type="ECO:0000313" key="7">
    <source>
        <dbReference type="EMBL" id="PYZ94732.1"/>
    </source>
</evidence>
<keyword evidence="3 4" id="KW-0949">S-adenosyl-L-methionine</keyword>
<feature type="active site" description="Nucleophile" evidence="4">
    <location>
        <position position="419"/>
    </location>
</feature>
<evidence type="ECO:0000256" key="4">
    <source>
        <dbReference type="PROSITE-ProRule" id="PRU01024"/>
    </source>
</evidence>
<dbReference type="GO" id="GO:0070475">
    <property type="term" value="P:rRNA base methylation"/>
    <property type="evidence" value="ECO:0007669"/>
    <property type="project" value="TreeGrafter"/>
</dbReference>
<dbReference type="PROSITE" id="PS51687">
    <property type="entry name" value="SAM_MT_RNA_M5U"/>
    <property type="match status" value="1"/>
</dbReference>
<organism evidence="7 8">
    <name type="scientific">Salipaludibacillus keqinensis</name>
    <dbReference type="NCBI Taxonomy" id="2045207"/>
    <lineage>
        <taxon>Bacteria</taxon>
        <taxon>Bacillati</taxon>
        <taxon>Bacillota</taxon>
        <taxon>Bacilli</taxon>
        <taxon>Bacillales</taxon>
        <taxon>Bacillaceae</taxon>
    </lineage>
</organism>
<dbReference type="InterPro" id="IPR012340">
    <property type="entry name" value="NA-bd_OB-fold"/>
</dbReference>
<dbReference type="InterPro" id="IPR030390">
    <property type="entry name" value="MeTrfase_TrmA_AS"/>
</dbReference>
<feature type="binding site" evidence="4">
    <location>
        <position position="344"/>
    </location>
    <ligand>
        <name>S-adenosyl-L-methionine</name>
        <dbReference type="ChEBI" id="CHEBI:59789"/>
    </ligand>
</feature>
<dbReference type="PROSITE" id="PS01230">
    <property type="entry name" value="TRMA_1"/>
    <property type="match status" value="1"/>
</dbReference>
<feature type="binding site" evidence="4">
    <location>
        <position position="323"/>
    </location>
    <ligand>
        <name>S-adenosyl-L-methionine</name>
        <dbReference type="ChEBI" id="CHEBI:59789"/>
    </ligand>
</feature>
<dbReference type="CDD" id="cd02440">
    <property type="entry name" value="AdoMet_MTases"/>
    <property type="match status" value="1"/>
</dbReference>
<evidence type="ECO:0000313" key="8">
    <source>
        <dbReference type="Proteomes" id="UP000248214"/>
    </source>
</evidence>
<comment type="similarity">
    <text evidence="4">Belongs to the class I-like SAM-binding methyltransferase superfamily. RNA M5U methyltransferase family.</text>
</comment>
<dbReference type="GO" id="GO:0070041">
    <property type="term" value="F:rRNA (uridine-C5-)-methyltransferase activity"/>
    <property type="evidence" value="ECO:0007669"/>
    <property type="project" value="TreeGrafter"/>
</dbReference>
<feature type="binding site" evidence="4">
    <location>
        <position position="294"/>
    </location>
    <ligand>
        <name>S-adenosyl-L-methionine</name>
        <dbReference type="ChEBI" id="CHEBI:59789"/>
    </ligand>
</feature>
<feature type="region of interest" description="Disordered" evidence="6">
    <location>
        <begin position="1"/>
        <end position="36"/>
    </location>
</feature>
<dbReference type="Gene3D" id="2.40.50.140">
    <property type="entry name" value="Nucleic acid-binding proteins"/>
    <property type="match status" value="1"/>
</dbReference>
<keyword evidence="1 4" id="KW-0489">Methyltransferase</keyword>
<protein>
    <submittedName>
        <fullName evidence="7">23S rRNA (Uracil(1939)-C(5))-methyltransferase RlmD</fullName>
    </submittedName>
</protein>
<dbReference type="Proteomes" id="UP000248214">
    <property type="component" value="Unassembled WGS sequence"/>
</dbReference>
<dbReference type="Gene3D" id="3.40.50.150">
    <property type="entry name" value="Vaccinia Virus protein VP39"/>
    <property type="match status" value="1"/>
</dbReference>
<dbReference type="SUPFAM" id="SSF53335">
    <property type="entry name" value="S-adenosyl-L-methionine-dependent methyltransferases"/>
    <property type="match status" value="1"/>
</dbReference>
<dbReference type="OrthoDB" id="9804590at2"/>
<feature type="compositionally biased region" description="Basic and acidic residues" evidence="6">
    <location>
        <begin position="12"/>
        <end position="35"/>
    </location>
</feature>
<evidence type="ECO:0000256" key="5">
    <source>
        <dbReference type="PROSITE-ProRule" id="PRU10015"/>
    </source>
</evidence>
<evidence type="ECO:0000256" key="2">
    <source>
        <dbReference type="ARBA" id="ARBA00022679"/>
    </source>
</evidence>
<proteinExistence type="inferred from homology"/>
<dbReference type="FunFam" id="3.40.50.150:FF:000009">
    <property type="entry name" value="23S rRNA (Uracil(1939)-C(5))-methyltransferase RlmD"/>
    <property type="match status" value="1"/>
</dbReference>
<evidence type="ECO:0000256" key="1">
    <source>
        <dbReference type="ARBA" id="ARBA00022603"/>
    </source>
</evidence>
<accession>A0A323THX7</accession>
<keyword evidence="2 4" id="KW-0808">Transferase</keyword>
<keyword evidence="8" id="KW-1185">Reference proteome</keyword>
<dbReference type="EMBL" id="PDOD01000001">
    <property type="protein sequence ID" value="PYZ94732.1"/>
    <property type="molecule type" value="Genomic_DNA"/>
</dbReference>
<sequence>MKNIKGETMTVDIKHLDHKGSGRGSTWRENDEGNPKKLRLIVPQTLPGETVKVTVDRPDRKKWRTNPQEILTTSPERVEPPCPHFEKCGGCIWQHWNYSGQLNYKTAHVKQILEHKGYDKGLVRETIGMEDPWHYRNKMEFTFSPEGDLGLHEQGNFRKIIPLETCLIAGETMVDATMVVSEWVKDHQLEGYDKDLHEGLLRHLMVRQSFATGEIMLALFATKAPEGPLQQAADDLVARITERCPNVKSLLWLENTDWADRAQSEKDHVLAGRDFINDEMAGYRFRLWFDTFFQTNPLQAAKLVELALEMGQPKKTEKMIDLFCGVGTFSLPFADRVKELAGIELVESSIESAKRNAEDNGLSNTRFLAKDARKGIDQMLESFGKPELLLIDPPRSGAGGKVMRRIGRAQPQRIVYVSCNPESFAEDLQELEPFGYTLKEVQPVDLFPHTFHVELVTIIELKEK</sequence>
<gene>
    <name evidence="7" type="ORF">CR194_04150</name>
</gene>
<evidence type="ECO:0000256" key="3">
    <source>
        <dbReference type="ARBA" id="ARBA00022691"/>
    </source>
</evidence>
<dbReference type="NCBIfam" id="TIGR00479">
    <property type="entry name" value="rumA"/>
    <property type="match status" value="1"/>
</dbReference>
<evidence type="ECO:0000256" key="6">
    <source>
        <dbReference type="SAM" id="MobiDB-lite"/>
    </source>
</evidence>
<dbReference type="PANTHER" id="PTHR11061:SF30">
    <property type="entry name" value="TRNA (URACIL(54)-C(5))-METHYLTRANSFERASE"/>
    <property type="match status" value="1"/>
</dbReference>
<dbReference type="Gene3D" id="2.40.50.1070">
    <property type="match status" value="1"/>
</dbReference>
<feature type="active site" evidence="5">
    <location>
        <position position="419"/>
    </location>
</feature>
<name>A0A323THX7_9BACI</name>
<dbReference type="PANTHER" id="PTHR11061">
    <property type="entry name" value="RNA M5U METHYLTRANSFERASE"/>
    <property type="match status" value="1"/>
</dbReference>
<reference evidence="7 8" key="1">
    <citation type="submission" date="2017-10" db="EMBL/GenBank/DDBJ databases">
        <title>Bacillus sp. nov., a halophilic bacterium isolated from a Keqin Lake.</title>
        <authorList>
            <person name="Wang H."/>
        </authorList>
    </citation>
    <scope>NUCLEOTIDE SEQUENCE [LARGE SCALE GENOMIC DNA]</scope>
    <source>
        <strain evidence="7 8">KQ-12</strain>
    </source>
</reference>
<dbReference type="InterPro" id="IPR030391">
    <property type="entry name" value="MeTrfase_TrmA_CS"/>
</dbReference>
<feature type="binding site" evidence="4">
    <location>
        <position position="392"/>
    </location>
    <ligand>
        <name>S-adenosyl-L-methionine</name>
        <dbReference type="ChEBI" id="CHEBI:59789"/>
    </ligand>
</feature>
<dbReference type="InterPro" id="IPR029063">
    <property type="entry name" value="SAM-dependent_MTases_sf"/>
</dbReference>
<dbReference type="InterPro" id="IPR010280">
    <property type="entry name" value="U5_MeTrfase_fam"/>
</dbReference>
<dbReference type="AlphaFoldDB" id="A0A323THX7"/>
<dbReference type="Pfam" id="PF05958">
    <property type="entry name" value="tRNA_U5-meth_tr"/>
    <property type="match status" value="1"/>
</dbReference>
<comment type="caution">
    <text evidence="7">The sequence shown here is derived from an EMBL/GenBank/DDBJ whole genome shotgun (WGS) entry which is preliminary data.</text>
</comment>
<dbReference type="PROSITE" id="PS01231">
    <property type="entry name" value="TRMA_2"/>
    <property type="match status" value="1"/>
</dbReference>